<feature type="region of interest" description="Disordered" evidence="1">
    <location>
        <begin position="155"/>
        <end position="174"/>
    </location>
</feature>
<dbReference type="AlphaFoldDB" id="A0A328D7K0"/>
<keyword evidence="3" id="KW-1185">Reference proteome</keyword>
<evidence type="ECO:0000313" key="2">
    <source>
        <dbReference type="EMBL" id="RAL40301.1"/>
    </source>
</evidence>
<protein>
    <submittedName>
        <fullName evidence="2">Uncharacterized protein</fullName>
    </submittedName>
</protein>
<organism evidence="2 3">
    <name type="scientific">Cuscuta australis</name>
    <dbReference type="NCBI Taxonomy" id="267555"/>
    <lineage>
        <taxon>Eukaryota</taxon>
        <taxon>Viridiplantae</taxon>
        <taxon>Streptophyta</taxon>
        <taxon>Embryophyta</taxon>
        <taxon>Tracheophyta</taxon>
        <taxon>Spermatophyta</taxon>
        <taxon>Magnoliopsida</taxon>
        <taxon>eudicotyledons</taxon>
        <taxon>Gunneridae</taxon>
        <taxon>Pentapetalae</taxon>
        <taxon>asterids</taxon>
        <taxon>lamiids</taxon>
        <taxon>Solanales</taxon>
        <taxon>Convolvulaceae</taxon>
        <taxon>Cuscuteae</taxon>
        <taxon>Cuscuta</taxon>
        <taxon>Cuscuta subgen. Grammica</taxon>
        <taxon>Cuscuta sect. Cleistogrammica</taxon>
    </lineage>
</organism>
<evidence type="ECO:0000256" key="1">
    <source>
        <dbReference type="SAM" id="MobiDB-lite"/>
    </source>
</evidence>
<comment type="caution">
    <text evidence="2">The sequence shown here is derived from an EMBL/GenBank/DDBJ whole genome shotgun (WGS) entry which is preliminary data.</text>
</comment>
<gene>
    <name evidence="2" type="ORF">DM860_006371</name>
</gene>
<accession>A0A328D7K0</accession>
<reference evidence="2 3" key="1">
    <citation type="submission" date="2018-06" db="EMBL/GenBank/DDBJ databases">
        <title>The Genome of Cuscuta australis (Dodder) Provides Insight into the Evolution of Plant Parasitism.</title>
        <authorList>
            <person name="Liu H."/>
        </authorList>
    </citation>
    <scope>NUCLEOTIDE SEQUENCE [LARGE SCALE GENOMIC DNA]</scope>
    <source>
        <strain evidence="3">cv. Yunnan</strain>
        <tissue evidence="2">Vines</tissue>
    </source>
</reference>
<dbReference type="EMBL" id="NQVE01000194">
    <property type="protein sequence ID" value="RAL40301.1"/>
    <property type="molecule type" value="Genomic_DNA"/>
</dbReference>
<sequence length="396" mass="44666">MEEATEQKKKSETNKVPVLPWMRSPVDISVIDECPLNHLPFLDPSSLLCPFILYLSLVRRRDVTGPLPLSPPLTGDINEDQTLQAMKIECVDIIDVSFDINETIEVENFDNIDDHGRRDGHASKELILLDDGAMGSLRKQTTMAKGEYHIRGRPCSNGGLKHQTEGRKSLCRSASSSSHGIERLTKLARIPRMHGMFSFFLLIALLRPTKPAHIPLRHRIHSFKSLLGLTVSVGWFSVSRSCMLAAKGTLLISLKESLLKVKSYFKNFGLLTTRASIMIWNSKGCGSLEILFSLWWSTDIPVCTRYMKALHVFDLFQSPAIQHPRKAEEVIVGHPPTSITSFNRFFLWAERHRRSHDVPLMSLHSRPLSQTKKQVEVIQAAIVVVCFLLNFSYGVA</sequence>
<dbReference type="Proteomes" id="UP000249390">
    <property type="component" value="Unassembled WGS sequence"/>
</dbReference>
<evidence type="ECO:0000313" key="3">
    <source>
        <dbReference type="Proteomes" id="UP000249390"/>
    </source>
</evidence>
<name>A0A328D7K0_9ASTE</name>
<proteinExistence type="predicted"/>